<feature type="region of interest" description="Disordered" evidence="1">
    <location>
        <begin position="269"/>
        <end position="289"/>
    </location>
</feature>
<feature type="compositionally biased region" description="Basic and acidic residues" evidence="1">
    <location>
        <begin position="169"/>
        <end position="184"/>
    </location>
</feature>
<keyword evidence="2" id="KW-1133">Transmembrane helix</keyword>
<keyword evidence="2" id="KW-0812">Transmembrane</keyword>
<dbReference type="AlphaFoldDB" id="A0A453LUP9"/>
<evidence type="ECO:0000256" key="1">
    <source>
        <dbReference type="SAM" id="MobiDB-lite"/>
    </source>
</evidence>
<feature type="compositionally biased region" description="Basic and acidic residues" evidence="1">
    <location>
        <begin position="193"/>
        <end position="215"/>
    </location>
</feature>
<reference evidence="4" key="2">
    <citation type="journal article" date="2017" name="Nat. Plants">
        <title>The Aegilops tauschii genome reveals multiple impacts of transposons.</title>
        <authorList>
            <person name="Zhao G."/>
            <person name="Zou C."/>
            <person name="Li K."/>
            <person name="Wang K."/>
            <person name="Li T."/>
            <person name="Gao L."/>
            <person name="Zhang X."/>
            <person name="Wang H."/>
            <person name="Yang Z."/>
            <person name="Liu X."/>
            <person name="Jiang W."/>
            <person name="Mao L."/>
            <person name="Kong X."/>
            <person name="Jiao Y."/>
            <person name="Jia J."/>
        </authorList>
    </citation>
    <scope>NUCLEOTIDE SEQUENCE [LARGE SCALE GENOMIC DNA]</scope>
    <source>
        <strain evidence="4">cv. AL8/78</strain>
    </source>
</reference>
<reference evidence="3" key="5">
    <citation type="journal article" date="2021" name="G3 (Bethesda)">
        <title>Aegilops tauschii genome assembly Aet v5.0 features greater sequence contiguity and improved annotation.</title>
        <authorList>
            <person name="Wang L."/>
            <person name="Zhu T."/>
            <person name="Rodriguez J.C."/>
            <person name="Deal K.R."/>
            <person name="Dubcovsky J."/>
            <person name="McGuire P.E."/>
            <person name="Lux T."/>
            <person name="Spannagl M."/>
            <person name="Mayer K.F.X."/>
            <person name="Baldrich P."/>
            <person name="Meyers B.C."/>
            <person name="Huo N."/>
            <person name="Gu Y.Q."/>
            <person name="Zhou H."/>
            <person name="Devos K.M."/>
            <person name="Bennetzen J.L."/>
            <person name="Unver T."/>
            <person name="Budak H."/>
            <person name="Gulick P.J."/>
            <person name="Galiba G."/>
            <person name="Kalapos B."/>
            <person name="Nelson D.R."/>
            <person name="Li P."/>
            <person name="You F.M."/>
            <person name="Luo M.C."/>
            <person name="Dvorak J."/>
        </authorList>
    </citation>
    <scope>NUCLEOTIDE SEQUENCE [LARGE SCALE GENOMIC DNA]</scope>
    <source>
        <strain evidence="3">cv. AL8/78</strain>
    </source>
</reference>
<feature type="region of interest" description="Disordered" evidence="1">
    <location>
        <begin position="115"/>
        <end position="147"/>
    </location>
</feature>
<feature type="region of interest" description="Disordered" evidence="1">
    <location>
        <begin position="1"/>
        <end position="40"/>
    </location>
</feature>
<dbReference type="Gramene" id="AET5Gv20923300.1">
    <property type="protein sequence ID" value="AET5Gv20923300.1"/>
    <property type="gene ID" value="AET5Gv20923300"/>
</dbReference>
<evidence type="ECO:0000256" key="2">
    <source>
        <dbReference type="SAM" id="Phobius"/>
    </source>
</evidence>
<feature type="compositionally biased region" description="Low complexity" evidence="1">
    <location>
        <begin position="221"/>
        <end position="230"/>
    </location>
</feature>
<keyword evidence="2" id="KW-0472">Membrane</keyword>
<reference evidence="4" key="1">
    <citation type="journal article" date="2014" name="Science">
        <title>Ancient hybridizations among the ancestral genomes of bread wheat.</title>
        <authorList>
            <consortium name="International Wheat Genome Sequencing Consortium,"/>
            <person name="Marcussen T."/>
            <person name="Sandve S.R."/>
            <person name="Heier L."/>
            <person name="Spannagl M."/>
            <person name="Pfeifer M."/>
            <person name="Jakobsen K.S."/>
            <person name="Wulff B.B."/>
            <person name="Steuernagel B."/>
            <person name="Mayer K.F."/>
            <person name="Olsen O.A."/>
        </authorList>
    </citation>
    <scope>NUCLEOTIDE SEQUENCE [LARGE SCALE GENOMIC DNA]</scope>
    <source>
        <strain evidence="4">cv. AL8/78</strain>
    </source>
</reference>
<feature type="region of interest" description="Disordered" evidence="1">
    <location>
        <begin position="169"/>
        <end position="230"/>
    </location>
</feature>
<dbReference type="Proteomes" id="UP000015105">
    <property type="component" value="Chromosome 5D"/>
</dbReference>
<proteinExistence type="predicted"/>
<evidence type="ECO:0000313" key="4">
    <source>
        <dbReference type="Proteomes" id="UP000015105"/>
    </source>
</evidence>
<dbReference type="EnsemblPlants" id="AET5Gv20923300.1">
    <property type="protein sequence ID" value="AET5Gv20923300.1"/>
    <property type="gene ID" value="AET5Gv20923300"/>
</dbReference>
<accession>A0A453LUP9</accession>
<reference evidence="3" key="3">
    <citation type="journal article" date="2017" name="Nature">
        <title>Genome sequence of the progenitor of the wheat D genome Aegilops tauschii.</title>
        <authorList>
            <person name="Luo M.C."/>
            <person name="Gu Y.Q."/>
            <person name="Puiu D."/>
            <person name="Wang H."/>
            <person name="Twardziok S.O."/>
            <person name="Deal K.R."/>
            <person name="Huo N."/>
            <person name="Zhu T."/>
            <person name="Wang L."/>
            <person name="Wang Y."/>
            <person name="McGuire P.E."/>
            <person name="Liu S."/>
            <person name="Long H."/>
            <person name="Ramasamy R.K."/>
            <person name="Rodriguez J.C."/>
            <person name="Van S.L."/>
            <person name="Yuan L."/>
            <person name="Wang Z."/>
            <person name="Xia Z."/>
            <person name="Xiao L."/>
            <person name="Anderson O.D."/>
            <person name="Ouyang S."/>
            <person name="Liang Y."/>
            <person name="Zimin A.V."/>
            <person name="Pertea G."/>
            <person name="Qi P."/>
            <person name="Bennetzen J.L."/>
            <person name="Dai X."/>
            <person name="Dawson M.W."/>
            <person name="Muller H.G."/>
            <person name="Kugler K."/>
            <person name="Rivarola-Duarte L."/>
            <person name="Spannagl M."/>
            <person name="Mayer K.F.X."/>
            <person name="Lu F.H."/>
            <person name="Bevan M.W."/>
            <person name="Leroy P."/>
            <person name="Li P."/>
            <person name="You F.M."/>
            <person name="Sun Q."/>
            <person name="Liu Z."/>
            <person name="Lyons E."/>
            <person name="Wicker T."/>
            <person name="Salzberg S.L."/>
            <person name="Devos K.M."/>
            <person name="Dvorak J."/>
        </authorList>
    </citation>
    <scope>NUCLEOTIDE SEQUENCE [LARGE SCALE GENOMIC DNA]</scope>
    <source>
        <strain evidence="3">cv. AL8/78</strain>
    </source>
</reference>
<reference evidence="3" key="4">
    <citation type="submission" date="2019-03" db="UniProtKB">
        <authorList>
            <consortium name="EnsemblPlants"/>
        </authorList>
    </citation>
    <scope>IDENTIFICATION</scope>
</reference>
<sequence length="289" mass="31265">CPQQHSRRPCSFPSSAPRRLLVPTQPARHRPPLLRASRAATRSPSSIFYARVRARGARCSSMHKTHGALPSSSRACLHSFSSPSVFIAAPQDQQLHRACLPAARVPANAMDGVCPGSRRSDPLPLATEASDQPRRVDLLPPPGKSGLSCPLTAPPEPCIAPHCRDIPLPHATGARDERLRRPEAEGGVLGEVQEERRAGGQQEARLRDRRRDRGGVQDLHGAQQQGRAAQLQPRHVHQVLPSMAAALVTLLFVIAVNLAIGILPHMMRPAPWSTSRACSPPPASRSQRA</sequence>
<protein>
    <submittedName>
        <fullName evidence="3">Uncharacterized protein</fullName>
    </submittedName>
</protein>
<organism evidence="3 4">
    <name type="scientific">Aegilops tauschii subsp. strangulata</name>
    <name type="common">Goatgrass</name>
    <dbReference type="NCBI Taxonomy" id="200361"/>
    <lineage>
        <taxon>Eukaryota</taxon>
        <taxon>Viridiplantae</taxon>
        <taxon>Streptophyta</taxon>
        <taxon>Embryophyta</taxon>
        <taxon>Tracheophyta</taxon>
        <taxon>Spermatophyta</taxon>
        <taxon>Magnoliopsida</taxon>
        <taxon>Liliopsida</taxon>
        <taxon>Poales</taxon>
        <taxon>Poaceae</taxon>
        <taxon>BOP clade</taxon>
        <taxon>Pooideae</taxon>
        <taxon>Triticodae</taxon>
        <taxon>Triticeae</taxon>
        <taxon>Triticinae</taxon>
        <taxon>Aegilops</taxon>
    </lineage>
</organism>
<evidence type="ECO:0000313" key="3">
    <source>
        <dbReference type="EnsemblPlants" id="AET5Gv20923300.1"/>
    </source>
</evidence>
<name>A0A453LUP9_AEGTS</name>
<feature type="compositionally biased region" description="Low complexity" evidence="1">
    <location>
        <begin position="273"/>
        <end position="289"/>
    </location>
</feature>
<keyword evidence="4" id="KW-1185">Reference proteome</keyword>
<feature type="transmembrane region" description="Helical" evidence="2">
    <location>
        <begin position="239"/>
        <end position="263"/>
    </location>
</feature>